<comment type="caution">
    <text evidence="10">The sequence shown here is derived from an EMBL/GenBank/DDBJ whole genome shotgun (WGS) entry which is preliminary data.</text>
</comment>
<keyword evidence="4" id="KW-0833">Ubl conjugation pathway</keyword>
<dbReference type="EMBL" id="WNYA01021024">
    <property type="protein sequence ID" value="KAG8538459.1"/>
    <property type="molecule type" value="Genomic_DNA"/>
</dbReference>
<accession>A0AAV6YM05</accession>
<protein>
    <recommendedName>
        <fullName evidence="9">RING-type domain-containing protein</fullName>
    </recommendedName>
</protein>
<feature type="non-terminal residue" evidence="10">
    <location>
        <position position="1"/>
    </location>
</feature>
<organism evidence="10 11">
    <name type="scientific">Engystomops pustulosus</name>
    <name type="common">Tungara frog</name>
    <name type="synonym">Physalaemus pustulosus</name>
    <dbReference type="NCBI Taxonomy" id="76066"/>
    <lineage>
        <taxon>Eukaryota</taxon>
        <taxon>Metazoa</taxon>
        <taxon>Chordata</taxon>
        <taxon>Craniata</taxon>
        <taxon>Vertebrata</taxon>
        <taxon>Euteleostomi</taxon>
        <taxon>Amphibia</taxon>
        <taxon>Batrachia</taxon>
        <taxon>Anura</taxon>
        <taxon>Neobatrachia</taxon>
        <taxon>Hyloidea</taxon>
        <taxon>Leptodactylidae</taxon>
        <taxon>Leiuperinae</taxon>
        <taxon>Engystomops</taxon>
    </lineage>
</organism>
<evidence type="ECO:0000313" key="11">
    <source>
        <dbReference type="Proteomes" id="UP000824782"/>
    </source>
</evidence>
<dbReference type="CDD" id="cd16535">
    <property type="entry name" value="RING-HC_RNF8"/>
    <property type="match status" value="1"/>
</dbReference>
<dbReference type="PANTHER" id="PTHR15067">
    <property type="entry name" value="E3 UBIQUITIN-PROTEIN LIGASE RNF8"/>
    <property type="match status" value="1"/>
</dbReference>
<feature type="domain" description="RING-type" evidence="9">
    <location>
        <begin position="158"/>
        <end position="196"/>
    </location>
</feature>
<evidence type="ECO:0000259" key="9">
    <source>
        <dbReference type="PROSITE" id="PS50089"/>
    </source>
</evidence>
<dbReference type="GO" id="GO:0006302">
    <property type="term" value="P:double-strand break repair"/>
    <property type="evidence" value="ECO:0007669"/>
    <property type="project" value="TreeGrafter"/>
</dbReference>
<proteinExistence type="predicted"/>
<evidence type="ECO:0000256" key="1">
    <source>
        <dbReference type="ARBA" id="ARBA00022679"/>
    </source>
</evidence>
<dbReference type="GO" id="GO:0008270">
    <property type="term" value="F:zinc ion binding"/>
    <property type="evidence" value="ECO:0007669"/>
    <property type="project" value="UniProtKB-KW"/>
</dbReference>
<dbReference type="InterPro" id="IPR017907">
    <property type="entry name" value="Znf_RING_CS"/>
</dbReference>
<dbReference type="GO" id="GO:0005634">
    <property type="term" value="C:nucleus"/>
    <property type="evidence" value="ECO:0007669"/>
    <property type="project" value="TreeGrafter"/>
</dbReference>
<evidence type="ECO:0000313" key="10">
    <source>
        <dbReference type="EMBL" id="KAG8538459.1"/>
    </source>
</evidence>
<dbReference type="PROSITE" id="PS50089">
    <property type="entry name" value="ZF_RING_2"/>
    <property type="match status" value="1"/>
</dbReference>
<dbReference type="PROSITE" id="PS00518">
    <property type="entry name" value="ZF_RING_1"/>
    <property type="match status" value="1"/>
</dbReference>
<dbReference type="Gene3D" id="1.20.5.170">
    <property type="match status" value="1"/>
</dbReference>
<dbReference type="GO" id="GO:0000151">
    <property type="term" value="C:ubiquitin ligase complex"/>
    <property type="evidence" value="ECO:0007669"/>
    <property type="project" value="TreeGrafter"/>
</dbReference>
<dbReference type="FunFam" id="1.20.5.170:FF:000050">
    <property type="entry name" value="E3 ubiquitin-protein ligase RNF8"/>
    <property type="match status" value="1"/>
</dbReference>
<dbReference type="InterPro" id="IPR013083">
    <property type="entry name" value="Znf_RING/FYVE/PHD"/>
</dbReference>
<dbReference type="GO" id="GO:0035861">
    <property type="term" value="C:site of double-strand break"/>
    <property type="evidence" value="ECO:0007669"/>
    <property type="project" value="TreeGrafter"/>
</dbReference>
<evidence type="ECO:0000256" key="6">
    <source>
        <dbReference type="PROSITE-ProRule" id="PRU00175"/>
    </source>
</evidence>
<dbReference type="Pfam" id="PF13920">
    <property type="entry name" value="zf-C3HC4_3"/>
    <property type="match status" value="1"/>
</dbReference>
<dbReference type="InterPro" id="IPR001841">
    <property type="entry name" value="Znf_RING"/>
</dbReference>
<feature type="compositionally biased region" description="Basic and acidic residues" evidence="8">
    <location>
        <begin position="55"/>
        <end position="65"/>
    </location>
</feature>
<gene>
    <name evidence="10" type="ORF">GDO81_022616</name>
</gene>
<keyword evidence="1" id="KW-0808">Transferase</keyword>
<evidence type="ECO:0000256" key="4">
    <source>
        <dbReference type="ARBA" id="ARBA00022786"/>
    </source>
</evidence>
<keyword evidence="11" id="KW-1185">Reference proteome</keyword>
<name>A0AAV6YM05_ENGPU</name>
<evidence type="ECO:0000256" key="8">
    <source>
        <dbReference type="SAM" id="MobiDB-lite"/>
    </source>
</evidence>
<dbReference type="SMART" id="SM00184">
    <property type="entry name" value="RING"/>
    <property type="match status" value="1"/>
</dbReference>
<feature type="coiled-coil region" evidence="7">
    <location>
        <begin position="70"/>
        <end position="147"/>
    </location>
</feature>
<keyword evidence="2" id="KW-0479">Metal-binding</keyword>
<dbReference type="GO" id="GO:0061630">
    <property type="term" value="F:ubiquitin protein ligase activity"/>
    <property type="evidence" value="ECO:0007669"/>
    <property type="project" value="TreeGrafter"/>
</dbReference>
<evidence type="ECO:0000256" key="5">
    <source>
        <dbReference type="ARBA" id="ARBA00022833"/>
    </source>
</evidence>
<evidence type="ECO:0000256" key="7">
    <source>
        <dbReference type="SAM" id="Coils"/>
    </source>
</evidence>
<keyword evidence="3 6" id="KW-0863">Zinc-finger</keyword>
<feature type="region of interest" description="Disordered" evidence="8">
    <location>
        <begin position="36"/>
        <end position="65"/>
    </location>
</feature>
<dbReference type="GO" id="GO:0070936">
    <property type="term" value="P:protein K48-linked ubiquitination"/>
    <property type="evidence" value="ECO:0007669"/>
    <property type="project" value="TreeGrafter"/>
</dbReference>
<dbReference type="GO" id="GO:0006511">
    <property type="term" value="P:ubiquitin-dependent protein catabolic process"/>
    <property type="evidence" value="ECO:0007669"/>
    <property type="project" value="TreeGrafter"/>
</dbReference>
<dbReference type="AlphaFoldDB" id="A0AAV6YM05"/>
<keyword evidence="7" id="KW-0175">Coiled coil</keyword>
<sequence length="250" mass="28958">SLDAELMSTQTPSSFHLTKMRQSIVELRNLNTQVQEKLKNPRQGGPAGSEQLQDLQKELSTRHQEHLQQVDQLKKVLQEKQGSADSAEERLKEQLAQALHEHSLLMEDLNRSHRDFEQIIQEKNKELQETKEEKEKVKAQKEEVLNHMSDVLDNELQCVICSEHFIEAVTLNCAHSFCSFCIQSWRKRKEECPMCRQAITTQTRSLVLDNCIDRMVTKLSPEMRDRRLALILHRKGERFGGGGDPHRDPL</sequence>
<reference evidence="10" key="1">
    <citation type="thesis" date="2020" institute="ProQuest LLC" country="789 East Eisenhower Parkway, Ann Arbor, MI, USA">
        <title>Comparative Genomics and Chromosome Evolution.</title>
        <authorList>
            <person name="Mudd A.B."/>
        </authorList>
    </citation>
    <scope>NUCLEOTIDE SEQUENCE</scope>
    <source>
        <strain evidence="10">237g6f4</strain>
        <tissue evidence="10">Blood</tissue>
    </source>
</reference>
<dbReference type="GO" id="GO:0042393">
    <property type="term" value="F:histone binding"/>
    <property type="evidence" value="ECO:0007669"/>
    <property type="project" value="TreeGrafter"/>
</dbReference>
<dbReference type="PANTHER" id="PTHR15067:SF4">
    <property type="entry name" value="E3 UBIQUITIN-PROTEIN LIGASE RNF8"/>
    <property type="match status" value="1"/>
</dbReference>
<dbReference type="Gene3D" id="3.30.40.10">
    <property type="entry name" value="Zinc/RING finger domain, C3HC4 (zinc finger)"/>
    <property type="match status" value="1"/>
</dbReference>
<dbReference type="GO" id="GO:0005829">
    <property type="term" value="C:cytosol"/>
    <property type="evidence" value="ECO:0007669"/>
    <property type="project" value="TreeGrafter"/>
</dbReference>
<dbReference type="Proteomes" id="UP000824782">
    <property type="component" value="Unassembled WGS sequence"/>
</dbReference>
<keyword evidence="5" id="KW-0862">Zinc</keyword>
<dbReference type="SUPFAM" id="SSF57850">
    <property type="entry name" value="RING/U-box"/>
    <property type="match status" value="1"/>
</dbReference>
<evidence type="ECO:0000256" key="3">
    <source>
        <dbReference type="ARBA" id="ARBA00022771"/>
    </source>
</evidence>
<evidence type="ECO:0000256" key="2">
    <source>
        <dbReference type="ARBA" id="ARBA00022723"/>
    </source>
</evidence>